<evidence type="ECO:0000313" key="2">
    <source>
        <dbReference type="Proteomes" id="UP000324758"/>
    </source>
</evidence>
<protein>
    <submittedName>
        <fullName evidence="1">Uncharacterized protein</fullName>
    </submittedName>
</protein>
<accession>A0A5D3KEW4</accession>
<dbReference type="OrthoDB" id="7340968at2"/>
<dbReference type="AlphaFoldDB" id="A0A5D3KEW4"/>
<dbReference type="RefSeq" id="WP_148777110.1">
    <property type="nucleotide sequence ID" value="NZ_VSSS01000062.1"/>
</dbReference>
<dbReference type="Gene3D" id="3.30.40.220">
    <property type="match status" value="1"/>
</dbReference>
<dbReference type="Proteomes" id="UP000324758">
    <property type="component" value="Unassembled WGS sequence"/>
</dbReference>
<sequence length="496" mass="55564">MTLAVAEAEATLRARLGEPAKPPTDYVIGFTTPSGKVLAIHREAAETRIWFQPPSPPTLDGIRLMDTPSNGNSNINGPLLPLRSPATLRVEVDSSGALDRFLDWYAGPESTPQPIMAASIDPSAFREALVRFQNLVTAKSGHPFNGFHEGLVAVWESYKPRLRDHAIGLLRASEWMEGDIGSGVILECVIDAIEIQDNSRNLTNNLVFWQNIYGHANRDHRELLEARAKPKLRHELEGLFFGLYRGGADEGSTFNRLRDLTGRKYPLLAYLFFLKDMDRFMPIQPTGFDRAFWALNIYFSTILQCGWGNYSTYNGTLAALRPLIEQTAGLKNVRLIDAHTFCWVFSKLIKLESEGSVSKATSGRDDGRILGGRERSIIEMRLSVENTVRNANGQEVKRTVKNKELRMTTVELERLIGSLLDLQENRCALSGISFHFSGPEADRNLLPSLDRIDSGGHYEVGNLQVVCQFINFWKSDSNDLEFRRLLGLVRGQEEVA</sequence>
<reference evidence="1 2" key="1">
    <citation type="submission" date="2019-08" db="EMBL/GenBank/DDBJ databases">
        <title>Bradyrhizobium hipponensis sp. nov., a rhizobium isolated from a Lupinus angustifolius root nodule in Tunisia.</title>
        <authorList>
            <person name="Off K."/>
            <person name="Rejili M."/>
            <person name="Mars M."/>
            <person name="Brachmann A."/>
            <person name="Marin M."/>
        </authorList>
    </citation>
    <scope>NUCLEOTIDE SEQUENCE [LARGE SCALE GENOMIC DNA]</scope>
    <source>
        <strain evidence="1 2">CTAW71</strain>
    </source>
</reference>
<dbReference type="EMBL" id="VSSS01000062">
    <property type="protein sequence ID" value="TYL89093.1"/>
    <property type="molecule type" value="Genomic_DNA"/>
</dbReference>
<proteinExistence type="predicted"/>
<evidence type="ECO:0000313" key="1">
    <source>
        <dbReference type="EMBL" id="TYL89093.1"/>
    </source>
</evidence>
<organism evidence="1 2">
    <name type="scientific">Bradyrhizobium rifense</name>
    <dbReference type="NCBI Taxonomy" id="515499"/>
    <lineage>
        <taxon>Bacteria</taxon>
        <taxon>Pseudomonadati</taxon>
        <taxon>Pseudomonadota</taxon>
        <taxon>Alphaproteobacteria</taxon>
        <taxon>Hyphomicrobiales</taxon>
        <taxon>Nitrobacteraceae</taxon>
        <taxon>Bradyrhizobium</taxon>
    </lineage>
</organism>
<name>A0A5D3KEW4_9BRAD</name>
<gene>
    <name evidence="1" type="ORF">FXB40_36440</name>
</gene>
<keyword evidence="2" id="KW-1185">Reference proteome</keyword>
<comment type="caution">
    <text evidence="1">The sequence shown here is derived from an EMBL/GenBank/DDBJ whole genome shotgun (WGS) entry which is preliminary data.</text>
</comment>